<dbReference type="SUPFAM" id="SSF46785">
    <property type="entry name" value="Winged helix' DNA-binding domain"/>
    <property type="match status" value="1"/>
</dbReference>
<feature type="compositionally biased region" description="Polar residues" evidence="3">
    <location>
        <begin position="542"/>
        <end position="563"/>
    </location>
</feature>
<dbReference type="PROSITE" id="PS50961">
    <property type="entry name" value="HTH_LA"/>
    <property type="match status" value="1"/>
</dbReference>
<dbReference type="CDD" id="cd07323">
    <property type="entry name" value="LAM"/>
    <property type="match status" value="1"/>
</dbReference>
<feature type="compositionally biased region" description="Acidic residues" evidence="3">
    <location>
        <begin position="957"/>
        <end position="968"/>
    </location>
</feature>
<dbReference type="SMART" id="SM00715">
    <property type="entry name" value="LA"/>
    <property type="match status" value="1"/>
</dbReference>
<dbReference type="GO" id="GO:0010494">
    <property type="term" value="C:cytoplasmic stress granule"/>
    <property type="evidence" value="ECO:0007669"/>
    <property type="project" value="TreeGrafter"/>
</dbReference>
<feature type="compositionally biased region" description="Polar residues" evidence="3">
    <location>
        <begin position="525"/>
        <end position="535"/>
    </location>
</feature>
<proteinExistence type="predicted"/>
<feature type="compositionally biased region" description="Polar residues" evidence="3">
    <location>
        <begin position="631"/>
        <end position="667"/>
    </location>
</feature>
<protein>
    <recommendedName>
        <fullName evidence="4">HTH La-type RNA-binding domain-containing protein</fullName>
    </recommendedName>
</protein>
<evidence type="ECO:0000313" key="6">
    <source>
        <dbReference type="Proteomes" id="UP000286045"/>
    </source>
</evidence>
<feature type="compositionally biased region" description="Low complexity" evidence="3">
    <location>
        <begin position="906"/>
        <end position="920"/>
    </location>
</feature>
<dbReference type="GO" id="GO:0005829">
    <property type="term" value="C:cytosol"/>
    <property type="evidence" value="ECO:0007669"/>
    <property type="project" value="TreeGrafter"/>
</dbReference>
<dbReference type="InterPro" id="IPR036388">
    <property type="entry name" value="WH-like_DNA-bd_sf"/>
</dbReference>
<evidence type="ECO:0000313" key="5">
    <source>
        <dbReference type="EMBL" id="RWA12656.1"/>
    </source>
</evidence>
<dbReference type="InterPro" id="IPR006630">
    <property type="entry name" value="La_HTH"/>
</dbReference>
<evidence type="ECO:0000256" key="2">
    <source>
        <dbReference type="PROSITE-ProRule" id="PRU00332"/>
    </source>
</evidence>
<dbReference type="InterPro" id="IPR045180">
    <property type="entry name" value="La_dom_prot"/>
</dbReference>
<dbReference type="GO" id="GO:0045727">
    <property type="term" value="P:positive regulation of translation"/>
    <property type="evidence" value="ECO:0007669"/>
    <property type="project" value="TreeGrafter"/>
</dbReference>
<feature type="compositionally biased region" description="Acidic residues" evidence="3">
    <location>
        <begin position="240"/>
        <end position="258"/>
    </location>
</feature>
<feature type="region of interest" description="Disordered" evidence="3">
    <location>
        <begin position="515"/>
        <end position="563"/>
    </location>
</feature>
<dbReference type="AlphaFoldDB" id="A0A439DE62"/>
<dbReference type="GO" id="GO:0003723">
    <property type="term" value="F:RNA binding"/>
    <property type="evidence" value="ECO:0007669"/>
    <property type="project" value="UniProtKB-UniRule"/>
</dbReference>
<feature type="compositionally biased region" description="Polar residues" evidence="3">
    <location>
        <begin position="261"/>
        <end position="274"/>
    </location>
</feature>
<feature type="compositionally biased region" description="Polar residues" evidence="3">
    <location>
        <begin position="882"/>
        <end position="905"/>
    </location>
</feature>
<evidence type="ECO:0000259" key="4">
    <source>
        <dbReference type="PROSITE" id="PS50961"/>
    </source>
</evidence>
<dbReference type="EMBL" id="RYZI01000045">
    <property type="protein sequence ID" value="RWA12656.1"/>
    <property type="molecule type" value="Genomic_DNA"/>
</dbReference>
<feature type="domain" description="HTH La-type RNA-binding" evidence="4">
    <location>
        <begin position="666"/>
        <end position="755"/>
    </location>
</feature>
<comment type="caution">
    <text evidence="5">The sequence shown here is derived from an EMBL/GenBank/DDBJ whole genome shotgun (WGS) entry which is preliminary data.</text>
</comment>
<evidence type="ECO:0000256" key="1">
    <source>
        <dbReference type="ARBA" id="ARBA00022884"/>
    </source>
</evidence>
<dbReference type="Gene3D" id="2.40.10.120">
    <property type="match status" value="1"/>
</dbReference>
<feature type="region of interest" description="Disordered" evidence="3">
    <location>
        <begin position="222"/>
        <end position="291"/>
    </location>
</feature>
<dbReference type="PANTHER" id="PTHR22792">
    <property type="entry name" value="LUPUS LA PROTEIN-RELATED"/>
    <property type="match status" value="1"/>
</dbReference>
<name>A0A439DE62_9PEZI</name>
<dbReference type="Proteomes" id="UP000286045">
    <property type="component" value="Unassembled WGS sequence"/>
</dbReference>
<dbReference type="InterPro" id="IPR036390">
    <property type="entry name" value="WH_DNA-bd_sf"/>
</dbReference>
<organism evidence="5 6">
    <name type="scientific">Xylaria grammica</name>
    <dbReference type="NCBI Taxonomy" id="363999"/>
    <lineage>
        <taxon>Eukaryota</taxon>
        <taxon>Fungi</taxon>
        <taxon>Dikarya</taxon>
        <taxon>Ascomycota</taxon>
        <taxon>Pezizomycotina</taxon>
        <taxon>Sordariomycetes</taxon>
        <taxon>Xylariomycetidae</taxon>
        <taxon>Xylariales</taxon>
        <taxon>Xylariaceae</taxon>
        <taxon>Xylaria</taxon>
    </lineage>
</organism>
<evidence type="ECO:0000256" key="3">
    <source>
        <dbReference type="SAM" id="MobiDB-lite"/>
    </source>
</evidence>
<dbReference type="InterPro" id="IPR009003">
    <property type="entry name" value="Peptidase_S1_PA"/>
</dbReference>
<feature type="compositionally biased region" description="Polar residues" evidence="3">
    <location>
        <begin position="937"/>
        <end position="953"/>
    </location>
</feature>
<dbReference type="SUPFAM" id="SSF50494">
    <property type="entry name" value="Trypsin-like serine proteases"/>
    <property type="match status" value="1"/>
</dbReference>
<feature type="region of interest" description="Disordered" evidence="3">
    <location>
        <begin position="872"/>
        <end position="968"/>
    </location>
</feature>
<dbReference type="Gene3D" id="1.10.10.10">
    <property type="entry name" value="Winged helix-like DNA-binding domain superfamily/Winged helix DNA-binding domain"/>
    <property type="match status" value="1"/>
</dbReference>
<feature type="region of interest" description="Disordered" evidence="3">
    <location>
        <begin position="631"/>
        <end position="670"/>
    </location>
</feature>
<keyword evidence="1 2" id="KW-0694">RNA-binding</keyword>
<keyword evidence="6" id="KW-1185">Reference proteome</keyword>
<sequence length="968" mass="106622">MPNLLRPQTYPYASSSTGPYRGLLVRKYPCWDARGPARDTFTNEIAGKIKGCLEQCLPESNSFVGFSLFMVGKLPEKTKPTIMIVSDDKIRRKAAFQMVKTRDILKVYPGFELGHCSVAAEFEDLRQLGLGTDLILESTEDYEDLEYTSDEDGPGKELLSLLSAEVCSFEYPSLEKATQIYFHTSPKMHSHNLASATCGRLFFFLGEYYALTMAHAIRPTRPAVGSRKKGDINSDSSSASDDDFEITGMDDWDEDDDGDTKTLTAFTSPGSRTPSELSDSEESLLKRHDSQRSSDVSIRTHLTTTPLIVEEDDYIADALEVDEELPETCTRLGSVVSLDSELDIAVIQVTEKAARAAGDNTISAVGFKSVLMRCADYDLTDTSIIVHTTHHPEIKGRLSETPFYTRFPGARNFLALHSAQLDTPVRPGDSGSWACDLSGGVVGFVTAGNPKSRSCLLLPAKTALESMHSLLLNRASSTRRKGWEHLRLTGSPPHVVEDVLDDDAVTLASSLPPPSVFSQRLDRGTPSTSGYSASTWHEHKSNTPQFPESLAQGSAESTGSSVSKSDFFQDEVVRLRRELERVWEIVQEKDTHLQRFITRDSDILSQNLEKRYQAEDVAGILFSLSQGIEQTPGQLSPSKPSYSQASLPSDYSPTASPEVQGPNNATPQPDFDLLDVLTKVEYYFSTENLAKDRYLRSYMDSQGFIPITVLASFSRIGVSLVQQACLISAVVEAVVDNDGVRRVRRREGWERWVILDKNSRHPSARHGGPSTWYSLGPGMPDLGAKLRDGSIESTRTTSDAEKALSRQNQELKKGIKQAIEEIHKVQGSRADGEELSKIASDLGDVLSSSDIGGRGLIPGSTKVKKELEQYETPLKDIPPFPSQTQESQAPKDTQMTFEPQRSTQTPSPQLLAQLAFPLQPRGRRRILTPKSRLNPPLSASNGQGSSLSETGRNIDTVPEEDEDDTSGR</sequence>
<accession>A0A439DE62</accession>
<gene>
    <name evidence="5" type="ORF">EKO27_g2453</name>
</gene>
<dbReference type="PANTHER" id="PTHR22792:SF132">
    <property type="entry name" value="LA-RELATED PROTEIN 1"/>
    <property type="match status" value="1"/>
</dbReference>
<dbReference type="Pfam" id="PF05383">
    <property type="entry name" value="La"/>
    <property type="match status" value="1"/>
</dbReference>
<reference evidence="5 6" key="1">
    <citation type="submission" date="2018-12" db="EMBL/GenBank/DDBJ databases">
        <title>Draft genome sequence of Xylaria grammica IHI A82.</title>
        <authorList>
            <person name="Buettner E."/>
            <person name="Kellner H."/>
        </authorList>
    </citation>
    <scope>NUCLEOTIDE SEQUENCE [LARGE SCALE GENOMIC DNA]</scope>
    <source>
        <strain evidence="5 6">IHI A82</strain>
    </source>
</reference>
<dbReference type="STRING" id="363999.A0A439DE62"/>